<reference evidence="2 3" key="1">
    <citation type="submission" date="2016-02" db="EMBL/GenBank/DDBJ databases">
        <title>Genome analysis of coral dinoflagellate symbionts highlights evolutionary adaptations to a symbiotic lifestyle.</title>
        <authorList>
            <person name="Aranda M."/>
            <person name="Li Y."/>
            <person name="Liew Y.J."/>
            <person name="Baumgarten S."/>
            <person name="Simakov O."/>
            <person name="Wilson M."/>
            <person name="Piel J."/>
            <person name="Ashoor H."/>
            <person name="Bougouffa S."/>
            <person name="Bajic V.B."/>
            <person name="Ryu T."/>
            <person name="Ravasi T."/>
            <person name="Bayer T."/>
            <person name="Micklem G."/>
            <person name="Kim H."/>
            <person name="Bhak J."/>
            <person name="Lajeunesse T.C."/>
            <person name="Voolstra C.R."/>
        </authorList>
    </citation>
    <scope>NUCLEOTIDE SEQUENCE [LARGE SCALE GENOMIC DNA]</scope>
    <source>
        <strain evidence="2 3">CCMP2467</strain>
    </source>
</reference>
<feature type="compositionally biased region" description="Basic and acidic residues" evidence="1">
    <location>
        <begin position="498"/>
        <end position="507"/>
    </location>
</feature>
<evidence type="ECO:0008006" key="4">
    <source>
        <dbReference type="Google" id="ProtNLM"/>
    </source>
</evidence>
<comment type="caution">
    <text evidence="2">The sequence shown here is derived from an EMBL/GenBank/DDBJ whole genome shotgun (WGS) entry which is preliminary data.</text>
</comment>
<proteinExistence type="predicted"/>
<feature type="region of interest" description="Disordered" evidence="1">
    <location>
        <begin position="587"/>
        <end position="621"/>
    </location>
</feature>
<sequence>MKDDKLEMMGIVSAQLRLSPDFSISESQLLLDPYKFEEVARRKKVKDLLRIALCESTQRGCMAKNPSEMPVGGTSCQHFYTSGEGHGALKALGLPGGRGQGVTPRMNESELLGRILRMPDDELRDVKKHFENRALSEEATKQAGEEYFMRRDGAASPLQDPAVTGGFQDQGVGKLDHARNRGDKTYWELPKLPELDPSQAPLQAKAAMLKPEDILANAHAMLQGLQLSGVSGPKVAALRASSASSTDPFDEPTPHTPAVVQYGLLDGGATNPLRMGEQFELDDAQLVDVSLATGEDARLWMNRTGTLMSNVAVVPIVPMGCLANELGCGVIVGQEDDWMRSLDSAFFSVMASLFSAAPEEKVLEAIGTPSFDVAGYETPWNRRLRRSMERSKGVLVHVCSGLQDWVPRPRSDYRVLSVDFESGHDLLNHGVWSYLTRLAKLGLVRGVVGDLPRPCDSKGCYAVLAMRALGLFALAQAVHGDTFVAFTAPDDPPPSEEGTDRDRDRQQPSENLGFDRTSMREWPIMEKLREIATLRFIWTDDKEIEGTGDGHVESEAHIEVAGQPDGAMQLGSDDLPECGVGMISFGDVSPDDIQYEPSEADLDPEAGRPGREPLEVSDDEQLKHDEDDVAFRSEDAGDAVPGACTSYLKDVDEATKLWKEKYAERASGIGMRRLIFVETLSRRTKEQVSAALARGGEWINQSVRKVADDFKVSHTCTEAHDPSSNGRAESSVGVIKAAIRSRLETAPGFGPQYWSLAALDAGESLLRSEMSRFDSSVRPLIPWATKVCVREKKVTEGHWTTRFIDGFIVGPSSYTPKGYTIATQPLDDPKLLVSTTIRLQRPWQSLPTALPGEIWQVDPTRRVRRKSSLLEPGLKDAALDDLAVVGGEVVRVSSEAPAPVHEVGDSLAAAPAESVQYDASDLDLFPPSPSSIAPPATRRVCRSTQRLTLEQSEEASRVLLSDSALDRCAVAGVVYASLNRSASNYNRQLDKDMFPAGSWAVSLGAFCQGSLVGVISESRMRPMLVRLVNRLIATADVAHEYTAFRVAFNTASVLHRDVHNERGFLNMILRLSEFEGGRVFTTGGPVDFDACGRVYLDLSLPHGVEHSTGPRLVVIAYTPAFMTRLPVLDVHTLLSLGFNVPTSMRLLPAPMKLQPKVALLQMQADVGSSLLQPSEMLQLQFPVALARGGEEFVADGERYMLQSMVLHADPKPDDTSGGSLAKLADALVFSHSGNPCDQVGVNSPGVYAQDTLASSWFAPDSGVSEYFCCDEGCSIPMNYKGEAEVQDFGDLMGLMACLEVITHGIQFPLVRVLKLRQLALDAEELLEGTSLSLMRAQVESALQDMGAGGVPLIGEPDPDVLLQTRQFPLAEARKHLDEWKPAISDELSALIYTHQAVKVVTQQDDEALEAAEVVIQMIPGKLVLTEKPPDSSGAAAGLESEALRIQLRWAADGVRFLTLACLGCCPLRRWRSGDLEIVDEKGEILAIIGVYVDDLLLSGPSTELDAIACALEGLWKISSPTTVSDGLRLCGLEVNLGSDGAYLSHQTSYLKDLVSRYTLPANSTLPDFLQGYEEEEGINIPVLRRSQKLVGELLWLCGKTRLDVSFT</sequence>
<feature type="region of interest" description="Disordered" evidence="1">
    <location>
        <begin position="485"/>
        <end position="517"/>
    </location>
</feature>
<evidence type="ECO:0000313" key="2">
    <source>
        <dbReference type="EMBL" id="OLP84374.1"/>
    </source>
</evidence>
<protein>
    <recommendedName>
        <fullName evidence="4">Copia protein</fullName>
    </recommendedName>
</protein>
<dbReference type="Proteomes" id="UP000186817">
    <property type="component" value="Unassembled WGS sequence"/>
</dbReference>
<gene>
    <name evidence="2" type="ORF">AK812_SmicGene34738</name>
</gene>
<dbReference type="EMBL" id="LSRX01001045">
    <property type="protein sequence ID" value="OLP84374.1"/>
    <property type="molecule type" value="Genomic_DNA"/>
</dbReference>
<evidence type="ECO:0000313" key="3">
    <source>
        <dbReference type="Proteomes" id="UP000186817"/>
    </source>
</evidence>
<dbReference type="OrthoDB" id="431070at2759"/>
<accession>A0A1Q9CN76</accession>
<feature type="region of interest" description="Disordered" evidence="1">
    <location>
        <begin position="156"/>
        <end position="179"/>
    </location>
</feature>
<name>A0A1Q9CN76_SYMMI</name>
<keyword evidence="3" id="KW-1185">Reference proteome</keyword>
<organism evidence="2 3">
    <name type="scientific">Symbiodinium microadriaticum</name>
    <name type="common">Dinoflagellate</name>
    <name type="synonym">Zooxanthella microadriatica</name>
    <dbReference type="NCBI Taxonomy" id="2951"/>
    <lineage>
        <taxon>Eukaryota</taxon>
        <taxon>Sar</taxon>
        <taxon>Alveolata</taxon>
        <taxon>Dinophyceae</taxon>
        <taxon>Suessiales</taxon>
        <taxon>Symbiodiniaceae</taxon>
        <taxon>Symbiodinium</taxon>
    </lineage>
</organism>
<evidence type="ECO:0000256" key="1">
    <source>
        <dbReference type="SAM" id="MobiDB-lite"/>
    </source>
</evidence>
<feature type="compositionally biased region" description="Basic and acidic residues" evidence="1">
    <location>
        <begin position="605"/>
        <end position="621"/>
    </location>
</feature>
<feature type="compositionally biased region" description="Acidic residues" evidence="1">
    <location>
        <begin position="589"/>
        <end position="604"/>
    </location>
</feature>